<dbReference type="Gene3D" id="1.10.150.130">
    <property type="match status" value="1"/>
</dbReference>
<dbReference type="GO" id="GO:0003677">
    <property type="term" value="F:DNA binding"/>
    <property type="evidence" value="ECO:0007669"/>
    <property type="project" value="UniProtKB-UniRule"/>
</dbReference>
<dbReference type="GO" id="GO:0006310">
    <property type="term" value="P:DNA recombination"/>
    <property type="evidence" value="ECO:0007669"/>
    <property type="project" value="UniProtKB-KW"/>
</dbReference>
<evidence type="ECO:0000313" key="8">
    <source>
        <dbReference type="EMBL" id="KZM74904.1"/>
    </source>
</evidence>
<dbReference type="CDD" id="cd01189">
    <property type="entry name" value="INT_ICEBs1_C_like"/>
    <property type="match status" value="1"/>
</dbReference>
<gene>
    <name evidence="8" type="ORF">AWN90_23085</name>
    <name evidence="7" type="ORF">AWN90_35335</name>
</gene>
<evidence type="ECO:0000313" key="7">
    <source>
        <dbReference type="EMBL" id="KZM73821.1"/>
    </source>
</evidence>
<evidence type="ECO:0000256" key="4">
    <source>
        <dbReference type="PROSITE-ProRule" id="PRU01248"/>
    </source>
</evidence>
<evidence type="ECO:0000256" key="2">
    <source>
        <dbReference type="ARBA" id="ARBA00023125"/>
    </source>
</evidence>
<evidence type="ECO:0000256" key="1">
    <source>
        <dbReference type="ARBA" id="ARBA00008857"/>
    </source>
</evidence>
<evidence type="ECO:0000256" key="3">
    <source>
        <dbReference type="ARBA" id="ARBA00023172"/>
    </source>
</evidence>
<evidence type="ECO:0000259" key="5">
    <source>
        <dbReference type="PROSITE" id="PS51898"/>
    </source>
</evidence>
<dbReference type="InterPro" id="IPR011010">
    <property type="entry name" value="DNA_brk_join_enz"/>
</dbReference>
<dbReference type="Pfam" id="PF00589">
    <property type="entry name" value="Phage_integrase"/>
    <property type="match status" value="1"/>
</dbReference>
<feature type="domain" description="Core-binding (CB)" evidence="6">
    <location>
        <begin position="90"/>
        <end position="170"/>
    </location>
</feature>
<keyword evidence="3" id="KW-0233">DNA recombination</keyword>
<reference evidence="7 9" key="1">
    <citation type="submission" date="2016-04" db="EMBL/GenBank/DDBJ databases">
        <authorList>
            <person name="Evans L.H."/>
            <person name="Alamgir A."/>
            <person name="Owens N."/>
            <person name="Weber N.D."/>
            <person name="Virtaneva K."/>
            <person name="Barbian K."/>
            <person name="Babar A."/>
            <person name="Rosenke K."/>
        </authorList>
    </citation>
    <scope>NUCLEOTIDE SEQUENCE [LARGE SCALE GENOMIC DNA]</scope>
    <source>
        <strain evidence="7 9">IFM 0406</strain>
    </source>
</reference>
<dbReference type="GO" id="GO:0015074">
    <property type="term" value="P:DNA integration"/>
    <property type="evidence" value="ECO:0007669"/>
    <property type="project" value="InterPro"/>
</dbReference>
<evidence type="ECO:0000259" key="6">
    <source>
        <dbReference type="PROSITE" id="PS51900"/>
    </source>
</evidence>
<protein>
    <submittedName>
        <fullName evidence="7">Integrase</fullName>
    </submittedName>
</protein>
<dbReference type="STRING" id="455432.AWN90_23085"/>
<dbReference type="OrthoDB" id="1822491at2"/>
<dbReference type="EMBL" id="LWGR01000007">
    <property type="protein sequence ID" value="KZM73821.1"/>
    <property type="molecule type" value="Genomic_DNA"/>
</dbReference>
<dbReference type="InterPro" id="IPR044068">
    <property type="entry name" value="CB"/>
</dbReference>
<comment type="similarity">
    <text evidence="1">Belongs to the 'phage' integrase family.</text>
</comment>
<dbReference type="SUPFAM" id="SSF56349">
    <property type="entry name" value="DNA breaking-rejoining enzymes"/>
    <property type="match status" value="1"/>
</dbReference>
<dbReference type="PANTHER" id="PTHR30349">
    <property type="entry name" value="PHAGE INTEGRASE-RELATED"/>
    <property type="match status" value="1"/>
</dbReference>
<dbReference type="InterPro" id="IPR050090">
    <property type="entry name" value="Tyrosine_recombinase_XerCD"/>
</dbReference>
<proteinExistence type="inferred from homology"/>
<dbReference type="Gene3D" id="1.10.443.10">
    <property type="entry name" value="Intergrase catalytic core"/>
    <property type="match status" value="1"/>
</dbReference>
<dbReference type="InterPro" id="IPR013762">
    <property type="entry name" value="Integrase-like_cat_sf"/>
</dbReference>
<keyword evidence="2 4" id="KW-0238">DNA-binding</keyword>
<dbReference type="PROSITE" id="PS51898">
    <property type="entry name" value="TYR_RECOMBINASE"/>
    <property type="match status" value="1"/>
</dbReference>
<name>A0A164MZG8_9NOCA</name>
<evidence type="ECO:0000313" key="9">
    <source>
        <dbReference type="Proteomes" id="UP000076512"/>
    </source>
</evidence>
<dbReference type="InterPro" id="IPR002104">
    <property type="entry name" value="Integrase_catalytic"/>
</dbReference>
<dbReference type="Proteomes" id="UP000076512">
    <property type="component" value="Unassembled WGS sequence"/>
</dbReference>
<dbReference type="InterPro" id="IPR010998">
    <property type="entry name" value="Integrase_recombinase_N"/>
</dbReference>
<accession>A0A164MZG8</accession>
<keyword evidence="9" id="KW-1185">Reference proteome</keyword>
<sequence length="407" mass="46158">MAGIRNRRGGVEDRWHKTVTKVDSDGTRKQEKVPSANYGCAKRWRARYVDDFGNEHVQGFRRKTDAEQWLTNQMSTLVQGTHVAPRDAAITVQQWCDQWILGYEIHRKGTVREAKTHIKRITSEFGKVQLSAVRPSSVKAWVAKLKKEGLKPSYVYALHARLSQIMTDAWHEGLIARNPCSRKTSPPMGKQKPYIATTEQVCQLHAAFPKHMQAAVLLGAFAGLRVAEVAALRVDDIDFMRGVIHPKQQWPNEPLKSETSETPIPIPRELTLLLSASKQRWPHENMITNGEAGPCPPWQIERALRDLRENGELASLPEEFSFHDLRHYFASLLISKKADVKTVQARLRHASARTTLDTYGHLWPDADESTRTAIGEVIAERMDSLIATADELRTEDRVKAVRRRSEG</sequence>
<comment type="caution">
    <text evidence="7">The sequence shown here is derived from an EMBL/GenBank/DDBJ whole genome shotgun (WGS) entry which is preliminary data.</text>
</comment>
<dbReference type="PANTHER" id="PTHR30349:SF64">
    <property type="entry name" value="PROPHAGE INTEGRASE INTD-RELATED"/>
    <property type="match status" value="1"/>
</dbReference>
<organism evidence="7 9">
    <name type="scientific">Nocardia terpenica</name>
    <dbReference type="NCBI Taxonomy" id="455432"/>
    <lineage>
        <taxon>Bacteria</taxon>
        <taxon>Bacillati</taxon>
        <taxon>Actinomycetota</taxon>
        <taxon>Actinomycetes</taxon>
        <taxon>Mycobacteriales</taxon>
        <taxon>Nocardiaceae</taxon>
        <taxon>Nocardia</taxon>
    </lineage>
</organism>
<feature type="domain" description="Tyr recombinase" evidence="5">
    <location>
        <begin position="191"/>
        <end position="374"/>
    </location>
</feature>
<dbReference type="EMBL" id="LWGR01000004">
    <property type="protein sequence ID" value="KZM74904.1"/>
    <property type="molecule type" value="Genomic_DNA"/>
</dbReference>
<dbReference type="PROSITE" id="PS51900">
    <property type="entry name" value="CB"/>
    <property type="match status" value="1"/>
</dbReference>
<dbReference type="AlphaFoldDB" id="A0A164MZG8"/>